<proteinExistence type="predicted"/>
<dbReference type="Proteomes" id="UP000002663">
    <property type="component" value="Chromosome"/>
</dbReference>
<reference evidence="1 2" key="1">
    <citation type="submission" date="2011-01" db="EMBL/GenBank/DDBJ databases">
        <title>Whole genome sequence of Tetragenococcus halophilus NBRC 12172.</title>
        <authorList>
            <person name="Nakazawa H."/>
            <person name="Omata S."/>
            <person name="Koga C."/>
            <person name="Watanabe Y."/>
            <person name="Katano Y."/>
            <person name="Ito N."/>
            <person name="Tsukatani N."/>
            <person name="Ankai A."/>
            <person name="Oguchi A."/>
            <person name="Fukui S."/>
            <person name="Yashiro I."/>
            <person name="Kamata S."/>
            <person name="Hashimoto Y."/>
            <person name="Yamazaki J."/>
            <person name="Taguchi H."/>
            <person name="Tanaka A."/>
            <person name="Koyama T."/>
            <person name="Ichige A."/>
            <person name="Hanya Y."/>
            <person name="Tanikawa S."/>
            <person name="Yamazaki S."/>
            <person name="Fujita N."/>
        </authorList>
    </citation>
    <scope>NUCLEOTIDE SEQUENCE [LARGE SCALE GENOMIC DNA]</scope>
    <source>
        <strain evidence="2">DSM 20338 / JCM 20259 / NCIMB 9735 / NBRC 12172</strain>
    </source>
</reference>
<evidence type="ECO:0000313" key="2">
    <source>
        <dbReference type="Proteomes" id="UP000002663"/>
    </source>
</evidence>
<accession>A0AAN1SI03</accession>
<sequence>MQKISSTVCGKKQKEMTKQIGKLRQQVFCLQLNEKILLIKIQRAKAKENLVNFCLTKSKKHEDV</sequence>
<dbReference type="KEGG" id="thl:TEH_12310"/>
<gene>
    <name evidence="1" type="ordered locus">TEH_12310</name>
</gene>
<organism evidence="1 2">
    <name type="scientific">Tetragenococcus halophilus (strain DSM 20338 / JCM 20259 / NCIMB 9735 / NBRC 12172)</name>
    <name type="common">Pediococcus halophilus</name>
    <dbReference type="NCBI Taxonomy" id="945021"/>
    <lineage>
        <taxon>Bacteria</taxon>
        <taxon>Bacillati</taxon>
        <taxon>Bacillota</taxon>
        <taxon>Bacilli</taxon>
        <taxon>Lactobacillales</taxon>
        <taxon>Enterococcaceae</taxon>
        <taxon>Tetragenococcus</taxon>
    </lineage>
</organism>
<name>A0AAN1SI03_TETHN</name>
<dbReference type="AlphaFoldDB" id="A0AAN1SI03"/>
<protein>
    <submittedName>
        <fullName evidence="1">Uncharacterized protein</fullName>
    </submittedName>
</protein>
<evidence type="ECO:0000313" key="1">
    <source>
        <dbReference type="EMBL" id="BAK94558.1"/>
    </source>
</evidence>
<dbReference type="EMBL" id="AP012046">
    <property type="protein sequence ID" value="BAK94558.1"/>
    <property type="molecule type" value="Genomic_DNA"/>
</dbReference>